<keyword evidence="2" id="KW-0808">Transferase</keyword>
<evidence type="ECO:0000313" key="2">
    <source>
        <dbReference type="EMBL" id="WEG72391.1"/>
    </source>
</evidence>
<dbReference type="Gene3D" id="3.40.630.30">
    <property type="match status" value="2"/>
</dbReference>
<dbReference type="Pfam" id="PF13527">
    <property type="entry name" value="Acetyltransf_9"/>
    <property type="match status" value="1"/>
</dbReference>
<gene>
    <name evidence="2" type="ORF">OL234_05245</name>
</gene>
<keyword evidence="3" id="KW-1185">Reference proteome</keyword>
<organism evidence="2 3">
    <name type="scientific">Vagococcus intermedius</name>
    <dbReference type="NCBI Taxonomy" id="2991418"/>
    <lineage>
        <taxon>Bacteria</taxon>
        <taxon>Bacillati</taxon>
        <taxon>Bacillota</taxon>
        <taxon>Bacilli</taxon>
        <taxon>Lactobacillales</taxon>
        <taxon>Enterococcaceae</taxon>
        <taxon>Vagococcus</taxon>
    </lineage>
</organism>
<dbReference type="InterPro" id="IPR016181">
    <property type="entry name" value="Acyl_CoA_acyltransferase"/>
</dbReference>
<dbReference type="KEGG" id="vie:OL234_05245"/>
<sequence>MIKKITELPDKEQMLRLSEYAFNYSGSPDRNERLLKSMESTDNWGAMTNNLLTSHMMSFPFEVNINGKIMKMAGIGNVASYPEYRGNGGIRQLFNSVFEDLREKKVLLSYLAPFSQEFYRKFGYEVVFETVDCLVSSSDITKLPIEKTGYIRRVDKKDPKWRAVIKKLYDNSLALAHGSVQREDWWWETKLSYRKIHEVAVSFDDQDNPTGYLLYEMNGSEMVIHEASYQTIQTARKLASFVASHSGTFETFRYQASLNNKLSLLFPDTRVVKQTIEQGMMVKIVSFDYFLEHYPFKNGSDLNISIAVEDQSCTWNHGTWQLIIKNNQTSIVKLSNTPEKDADLIGSIQSWTQVLMSHSSLETHTFLETIKVNNLENSLLMKERLNDAQPALYDYF</sequence>
<accession>A0AAF0I6G5</accession>
<dbReference type="GO" id="GO:0034069">
    <property type="term" value="F:aminoglycoside N-acetyltransferase activity"/>
    <property type="evidence" value="ECO:0007669"/>
    <property type="project" value="TreeGrafter"/>
</dbReference>
<keyword evidence="2" id="KW-0012">Acyltransferase</keyword>
<dbReference type="SUPFAM" id="SSF55729">
    <property type="entry name" value="Acyl-CoA N-acyltransferases (Nat)"/>
    <property type="match status" value="1"/>
</dbReference>
<dbReference type="PROSITE" id="PS51186">
    <property type="entry name" value="GNAT"/>
    <property type="match status" value="1"/>
</dbReference>
<dbReference type="SUPFAM" id="SSF55718">
    <property type="entry name" value="SCP-like"/>
    <property type="match status" value="1"/>
</dbReference>
<dbReference type="InterPro" id="IPR041380">
    <property type="entry name" value="Acetyltransf_17"/>
</dbReference>
<dbReference type="Pfam" id="PF17668">
    <property type="entry name" value="Acetyltransf_17"/>
    <property type="match status" value="1"/>
</dbReference>
<evidence type="ECO:0000259" key="1">
    <source>
        <dbReference type="PROSITE" id="PS51186"/>
    </source>
</evidence>
<dbReference type="Proteomes" id="UP001179647">
    <property type="component" value="Chromosome"/>
</dbReference>
<dbReference type="GO" id="GO:0030649">
    <property type="term" value="P:aminoglycoside antibiotic catabolic process"/>
    <property type="evidence" value="ECO:0007669"/>
    <property type="project" value="TreeGrafter"/>
</dbReference>
<dbReference type="InterPro" id="IPR036527">
    <property type="entry name" value="SCP2_sterol-bd_dom_sf"/>
</dbReference>
<evidence type="ECO:0000313" key="3">
    <source>
        <dbReference type="Proteomes" id="UP001179647"/>
    </source>
</evidence>
<dbReference type="Pfam" id="PF13530">
    <property type="entry name" value="SCP2_2"/>
    <property type="match status" value="1"/>
</dbReference>
<dbReference type="EMBL" id="CP110232">
    <property type="protein sequence ID" value="WEG72391.1"/>
    <property type="molecule type" value="Genomic_DNA"/>
</dbReference>
<dbReference type="PANTHER" id="PTHR37817">
    <property type="entry name" value="N-ACETYLTRANSFERASE EIS"/>
    <property type="match status" value="1"/>
</dbReference>
<dbReference type="EC" id="2.3.1.-" evidence="2"/>
<dbReference type="RefSeq" id="WP_275468194.1">
    <property type="nucleotide sequence ID" value="NZ_CP110232.1"/>
</dbReference>
<dbReference type="InterPro" id="IPR000182">
    <property type="entry name" value="GNAT_dom"/>
</dbReference>
<proteinExistence type="predicted"/>
<feature type="domain" description="N-acetyltransferase" evidence="1">
    <location>
        <begin position="1"/>
        <end position="146"/>
    </location>
</feature>
<dbReference type="Gene3D" id="3.30.1050.10">
    <property type="entry name" value="SCP2 sterol-binding domain"/>
    <property type="match status" value="1"/>
</dbReference>
<dbReference type="AlphaFoldDB" id="A0AAF0I6G5"/>
<dbReference type="PANTHER" id="PTHR37817:SF1">
    <property type="entry name" value="N-ACETYLTRANSFERASE EIS"/>
    <property type="match status" value="1"/>
</dbReference>
<protein>
    <submittedName>
        <fullName evidence="2">GNAT family N-acetyltransferase</fullName>
        <ecNumber evidence="2">2.3.1.-</ecNumber>
    </submittedName>
</protein>
<reference evidence="2" key="1">
    <citation type="submission" date="2022-10" db="EMBL/GenBank/DDBJ databases">
        <title>Vagococcus sp. isolated from poultry meat.</title>
        <authorList>
            <person name="Johansson P."/>
            <person name="Bjorkroth J."/>
        </authorList>
    </citation>
    <scope>NUCLEOTIDE SEQUENCE</scope>
    <source>
        <strain evidence="2">STAA11</strain>
    </source>
</reference>
<name>A0AAF0I6G5_9ENTE</name>
<dbReference type="InterPro" id="IPR051554">
    <property type="entry name" value="Acetyltransferase_Eis"/>
</dbReference>
<dbReference type="InterPro" id="IPR025559">
    <property type="entry name" value="Eis_dom"/>
</dbReference>